<dbReference type="HOGENOM" id="CLU_1486492_0_0_0"/>
<reference evidence="2 3" key="1">
    <citation type="journal article" date="2010" name="Proc. Natl. Acad. Sci. U.S.A.">
        <title>A Nitrospira metagenome illuminates the physiology and evolution of globally important nitrite-oxidizing bacteria.</title>
        <authorList>
            <person name="Lucker S."/>
            <person name="Wagner M."/>
            <person name="Maixner F."/>
            <person name="Pelletier E."/>
            <person name="Koch H."/>
            <person name="Vacherie B."/>
            <person name="Rattei T."/>
            <person name="Sinninghe Damste J."/>
            <person name="Spieck E."/>
            <person name="Le Paslier D."/>
            <person name="Daims H."/>
        </authorList>
    </citation>
    <scope>NUCLEOTIDE SEQUENCE [LARGE SCALE GENOMIC DNA]</scope>
</reference>
<name>D8PEL1_9BACT</name>
<dbReference type="EMBL" id="FP929003">
    <property type="protein sequence ID" value="CBK41670.1"/>
    <property type="molecule type" value="Genomic_DNA"/>
</dbReference>
<gene>
    <name evidence="2" type="ORF">NIDE1945</name>
</gene>
<dbReference type="Proteomes" id="UP000001660">
    <property type="component" value="Chromosome"/>
</dbReference>
<dbReference type="Gene3D" id="2.160.20.10">
    <property type="entry name" value="Single-stranded right-handed beta-helix, Pectin lyase-like"/>
    <property type="match status" value="1"/>
</dbReference>
<feature type="domain" description="Filamentous haemagglutinin FhaB/tRNA nuclease CdiA-like TPS" evidence="1">
    <location>
        <begin position="38"/>
        <end position="157"/>
    </location>
</feature>
<keyword evidence="3" id="KW-1185">Reference proteome</keyword>
<accession>D8PEL1</accession>
<dbReference type="eggNOG" id="COG3210">
    <property type="taxonomic scope" value="Bacteria"/>
</dbReference>
<dbReference type="SUPFAM" id="SSF51126">
    <property type="entry name" value="Pectin lyase-like"/>
    <property type="match status" value="1"/>
</dbReference>
<evidence type="ECO:0000313" key="3">
    <source>
        <dbReference type="Proteomes" id="UP000001660"/>
    </source>
</evidence>
<dbReference type="InterPro" id="IPR011050">
    <property type="entry name" value="Pectin_lyase_fold/virulence"/>
</dbReference>
<dbReference type="AlphaFoldDB" id="D8PEL1"/>
<dbReference type="Pfam" id="PF05860">
    <property type="entry name" value="TPS"/>
    <property type="match status" value="1"/>
</dbReference>
<dbReference type="NCBIfam" id="TIGR01901">
    <property type="entry name" value="adhes_NPXG"/>
    <property type="match status" value="1"/>
</dbReference>
<dbReference type="InterPro" id="IPR012334">
    <property type="entry name" value="Pectin_lyas_fold"/>
</dbReference>
<sequence>MDGSPSSLRPLFLLTVMTSLSLLFSVTGSEGQTTSITSSGLGTKVTLNGGAPVPTYDITGGTRPGNGTNLFHSFGDFSVGTHDIARFGNDSGLPTTNILSRVTGGQTSNIYGTIQTAGFGSAALWLINPAGIVFGPTASLNVGGSVHFSTADYLRLGSGNDRFYADLGKTSQLTSAPVTAF</sequence>
<dbReference type="STRING" id="330214.NIDE1945"/>
<evidence type="ECO:0000259" key="1">
    <source>
        <dbReference type="SMART" id="SM00912"/>
    </source>
</evidence>
<dbReference type="KEGG" id="nde:NIDE1945"/>
<dbReference type="SMART" id="SM00912">
    <property type="entry name" value="Haemagg_act"/>
    <property type="match status" value="1"/>
</dbReference>
<proteinExistence type="predicted"/>
<dbReference type="InterPro" id="IPR008638">
    <property type="entry name" value="FhaB/CdiA-like_TPS"/>
</dbReference>
<evidence type="ECO:0000313" key="2">
    <source>
        <dbReference type="EMBL" id="CBK41670.1"/>
    </source>
</evidence>
<organism evidence="2 3">
    <name type="scientific">Nitrospira defluvii</name>
    <dbReference type="NCBI Taxonomy" id="330214"/>
    <lineage>
        <taxon>Bacteria</taxon>
        <taxon>Pseudomonadati</taxon>
        <taxon>Nitrospirota</taxon>
        <taxon>Nitrospiria</taxon>
        <taxon>Nitrospirales</taxon>
        <taxon>Nitrospiraceae</taxon>
        <taxon>Nitrospira</taxon>
    </lineage>
</organism>
<protein>
    <recommendedName>
        <fullName evidence="1">Filamentous haemagglutinin FhaB/tRNA nuclease CdiA-like TPS domain-containing protein</fullName>
    </recommendedName>
</protein>